<organism evidence="2 3">
    <name type="scientific">Komagataella phaffii (strain ATCC 76273 / CBS 7435 / CECT 11047 / NRRL Y-11430 / Wegner 21-1)</name>
    <name type="common">Yeast</name>
    <name type="synonym">Pichia pastoris</name>
    <dbReference type="NCBI Taxonomy" id="981350"/>
    <lineage>
        <taxon>Eukaryota</taxon>
        <taxon>Fungi</taxon>
        <taxon>Dikarya</taxon>
        <taxon>Ascomycota</taxon>
        <taxon>Saccharomycotina</taxon>
        <taxon>Pichiomycetes</taxon>
        <taxon>Pichiales</taxon>
        <taxon>Pichiaceae</taxon>
        <taxon>Komagataella</taxon>
    </lineage>
</organism>
<sequence length="642" mass="72860">MSTSPLFIYLSMRGIQEFVSVQSHKERDKEKIKLASTSHQHPSIPEMFRKLKRYSNKPRPLSIDFGAPSHDIWMGFKDDTNIMKGIIGSIDVDFWNSVEKFGAGALPEEEPRCCLNKAEGFNRGSSESPLRRSEKFQVKKSPQTPSTASSANSSPSTPTRNPTQHSKVEPPCTPQNIVNRKASLLWKIKEAGKYLNEDDSNGELIVPYIGDIKKILRHSFQEEPETQWPNNINTNSKSPFIEDDSIKTSKQLASLKEPISDFEAKESLLDSAVDQYYSSLGKHKNEVITKFMNKLNSSPMGKFIKDNEQAIFAEMGPNITLWQLWERGESKWRELPRSTKDNYLTSLPDTKRATYEYSPILRERKLTPNTQRHYLGEYYEGSWMQELEEIPLTKSGIPKGTVKKLASFFTEEANKLVETPESPKKEFKSAELKDDEAGSTDTATKQDPKSDETKSSINLPDSPLRTPIQTMKEPSFKVLKESNFRKNSPKSNQSDRILQPKHTNTSSTSSSSSGDQILKLSKTTASFLKENDKPAFKISDNLSSPKWTSELKLKKTYLSPAVELLEELAQDADEPMLPQQLFSLYRQIIPEIDAEWSDIPISEQQKYFQVTQKVFGLFPKNVCLSTGYDDSVDSMDDHFIAV</sequence>
<proteinExistence type="predicted"/>
<feature type="region of interest" description="Disordered" evidence="1">
    <location>
        <begin position="120"/>
        <end position="175"/>
    </location>
</feature>
<feature type="compositionally biased region" description="Basic and acidic residues" evidence="1">
    <location>
        <begin position="474"/>
        <end position="484"/>
    </location>
</feature>
<evidence type="ECO:0000313" key="2">
    <source>
        <dbReference type="EMBL" id="CCA40989.1"/>
    </source>
</evidence>
<gene>
    <name evidence="2" type="ordered locus">PP7435_Chr4-0836</name>
</gene>
<evidence type="ECO:0000256" key="1">
    <source>
        <dbReference type="SAM" id="MobiDB-lite"/>
    </source>
</evidence>
<feature type="region of interest" description="Disordered" evidence="1">
    <location>
        <begin position="415"/>
        <end position="516"/>
    </location>
</feature>
<reference key="2">
    <citation type="submission" date="2011-04" db="EMBL/GenBank/DDBJ databases">
        <title>High-quality genome sequence of Pichia pastoris CBS 7435.</title>
        <authorList>
            <person name="Kueberl A."/>
            <person name="Schneider J."/>
            <person name="Thallinger G.G."/>
            <person name="Anderl I."/>
            <person name="Wibberg D."/>
            <person name="Hajek T."/>
            <person name="Jaenicke S."/>
            <person name="Brinkrolf K."/>
            <person name="Goesmann A."/>
            <person name="Szczepanowski R."/>
            <person name="Puehler A."/>
            <person name="Schwab H."/>
            <person name="Glieder A."/>
            <person name="Pichler H."/>
        </authorList>
    </citation>
    <scope>NUCLEOTIDE SEQUENCE</scope>
    <source>
        <strain>CBS 7435</strain>
    </source>
</reference>
<reference evidence="2 3" key="1">
    <citation type="journal article" date="2011" name="J. Biotechnol.">
        <title>High-quality genome sequence of Pichia pastoris CBS7435.</title>
        <authorList>
            <person name="Kuberl A."/>
            <person name="Schneider J."/>
            <person name="Thallinger G.G."/>
            <person name="Anderl I."/>
            <person name="Wibberg D."/>
            <person name="Hajek T."/>
            <person name="Jaenicke S."/>
            <person name="Brinkrolf K."/>
            <person name="Goesmann A."/>
            <person name="Szczepanowski R."/>
            <person name="Puhler A."/>
            <person name="Schwab H."/>
            <person name="Glieder A."/>
            <person name="Pichler H."/>
        </authorList>
    </citation>
    <scope>NUCLEOTIDE SEQUENCE [LARGE SCALE GENOMIC DNA]</scope>
    <source>
        <strain evidence="3">ATCC 76273 / CBS 7435 / CECT 11047 / NRRL Y-11430 / Wegner 21-1</strain>
    </source>
</reference>
<protein>
    <submittedName>
        <fullName evidence="2">Uncharacterized protein</fullName>
    </submittedName>
</protein>
<feature type="compositionally biased region" description="Polar residues" evidence="1">
    <location>
        <begin position="485"/>
        <end position="504"/>
    </location>
</feature>
<keyword evidence="3" id="KW-1185">Reference proteome</keyword>
<feature type="compositionally biased region" description="Basic and acidic residues" evidence="1">
    <location>
        <begin position="444"/>
        <end position="454"/>
    </location>
</feature>
<name>F2R011_KOMPC</name>
<dbReference type="AlphaFoldDB" id="F2R011"/>
<reference evidence="2 3" key="3">
    <citation type="journal article" date="2016" name="FEMS Yeast Res.">
        <title>Curation of the genome annotation of Pichia pastoris (Komagataella phaffii) CBS7435 from gene level to protein function.</title>
        <authorList>
            <person name="Valli M."/>
            <person name="Tatto N.E."/>
            <person name="Peymann A."/>
            <person name="Gruber C."/>
            <person name="Landes N."/>
            <person name="Ekker H."/>
            <person name="Thallinger G.G."/>
            <person name="Mattanovich D."/>
            <person name="Gasser B."/>
            <person name="Graf A.B."/>
        </authorList>
    </citation>
    <scope>GENOME REANNOTATION</scope>
    <source>
        <strain evidence="2 3">ATCC 76273 / CBS 7435 / CECT 11047 / NRRL Y-11430 / Wegner 21-1</strain>
    </source>
</reference>
<dbReference type="HOGENOM" id="CLU_433527_0_0_1"/>
<dbReference type="Proteomes" id="UP000006853">
    <property type="component" value="Chromosome 4"/>
</dbReference>
<dbReference type="EMBL" id="FR839631">
    <property type="protein sequence ID" value="CCA40989.1"/>
    <property type="molecule type" value="Genomic_DNA"/>
</dbReference>
<feature type="compositionally biased region" description="Low complexity" evidence="1">
    <location>
        <begin position="141"/>
        <end position="164"/>
    </location>
</feature>
<accession>F2R011</accession>
<evidence type="ECO:0000313" key="3">
    <source>
        <dbReference type="Proteomes" id="UP000006853"/>
    </source>
</evidence>
<feature type="compositionally biased region" description="Basic and acidic residues" evidence="1">
    <location>
        <begin position="421"/>
        <end position="436"/>
    </location>
</feature>